<dbReference type="InterPro" id="IPR036318">
    <property type="entry name" value="FAD-bd_PCMH-like_sf"/>
</dbReference>
<evidence type="ECO:0000256" key="5">
    <source>
        <dbReference type="ARBA" id="ARBA00022644"/>
    </source>
</evidence>
<evidence type="ECO:0000256" key="2">
    <source>
        <dbReference type="ARBA" id="ARBA00005147"/>
    </source>
</evidence>
<proteinExistence type="inferred from homology"/>
<dbReference type="SUPFAM" id="SSF56176">
    <property type="entry name" value="FAD-binding/transporter-associated domain-like"/>
    <property type="match status" value="1"/>
</dbReference>
<dbReference type="AlphaFoldDB" id="A0A2U1LK58"/>
<dbReference type="InterPro" id="IPR016166">
    <property type="entry name" value="FAD-bd_PCMH"/>
</dbReference>
<dbReference type="InterPro" id="IPR016169">
    <property type="entry name" value="FAD-bd_PCMH_sub2"/>
</dbReference>
<dbReference type="PANTHER" id="PTHR13878">
    <property type="entry name" value="GULONOLACTONE OXIDASE"/>
    <property type="match status" value="1"/>
</dbReference>
<evidence type="ECO:0000256" key="7">
    <source>
        <dbReference type="ARBA" id="ARBA00023002"/>
    </source>
</evidence>
<comment type="pathway">
    <text evidence="2">Cofactor biosynthesis; L-ascorbate biosynthesis.</text>
</comment>
<dbReference type="InterPro" id="IPR050432">
    <property type="entry name" value="FAD-linked_Oxidoreductases_BP"/>
</dbReference>
<evidence type="ECO:0000313" key="11">
    <source>
        <dbReference type="EMBL" id="PWA49376.1"/>
    </source>
</evidence>
<evidence type="ECO:0000259" key="10">
    <source>
        <dbReference type="PROSITE" id="PS51387"/>
    </source>
</evidence>
<dbReference type="STRING" id="35608.A0A2U1LK58"/>
<feature type="chain" id="PRO_5015507389" description="L-gulonolactone oxidase" evidence="9">
    <location>
        <begin position="24"/>
        <end position="508"/>
    </location>
</feature>
<dbReference type="PROSITE" id="PS51387">
    <property type="entry name" value="FAD_PCMH"/>
    <property type="match status" value="1"/>
</dbReference>
<keyword evidence="12" id="KW-1185">Reference proteome</keyword>
<comment type="caution">
    <text evidence="11">The sequence shown here is derived from an EMBL/GenBank/DDBJ whole genome shotgun (WGS) entry which is preliminary data.</text>
</comment>
<gene>
    <name evidence="11" type="ORF">CTI12_AA481790</name>
</gene>
<keyword evidence="7" id="KW-0560">Oxidoreductase</keyword>
<comment type="cofactor">
    <cofactor evidence="1">
        <name>FAD</name>
        <dbReference type="ChEBI" id="CHEBI:57692"/>
    </cofactor>
</comment>
<feature type="domain" description="FAD-binding PCMH-type" evidence="10">
    <location>
        <begin position="52"/>
        <end position="235"/>
    </location>
</feature>
<dbReference type="InterPro" id="IPR006094">
    <property type="entry name" value="Oxid_FAD_bind_N"/>
</dbReference>
<organism evidence="11 12">
    <name type="scientific">Artemisia annua</name>
    <name type="common">Sweet wormwood</name>
    <dbReference type="NCBI Taxonomy" id="35608"/>
    <lineage>
        <taxon>Eukaryota</taxon>
        <taxon>Viridiplantae</taxon>
        <taxon>Streptophyta</taxon>
        <taxon>Embryophyta</taxon>
        <taxon>Tracheophyta</taxon>
        <taxon>Spermatophyta</taxon>
        <taxon>Magnoliopsida</taxon>
        <taxon>eudicotyledons</taxon>
        <taxon>Gunneridae</taxon>
        <taxon>Pentapetalae</taxon>
        <taxon>asterids</taxon>
        <taxon>campanulids</taxon>
        <taxon>Asterales</taxon>
        <taxon>Asteraceae</taxon>
        <taxon>Asteroideae</taxon>
        <taxon>Anthemideae</taxon>
        <taxon>Artemisiinae</taxon>
        <taxon>Artemisia</taxon>
    </lineage>
</organism>
<dbReference type="PANTHER" id="PTHR13878:SF67">
    <property type="entry name" value="L-GULONOLACTONE OXIDASE 5"/>
    <property type="match status" value="1"/>
</dbReference>
<evidence type="ECO:0000256" key="1">
    <source>
        <dbReference type="ARBA" id="ARBA00001974"/>
    </source>
</evidence>
<protein>
    <recommendedName>
        <fullName evidence="4">L-gulonolactone oxidase</fullName>
        <ecNumber evidence="4">1.1.3.8</ecNumber>
    </recommendedName>
</protein>
<dbReference type="InterPro" id="IPR010030">
    <property type="entry name" value="GULO_Plant"/>
</dbReference>
<dbReference type="EMBL" id="PKPP01008965">
    <property type="protein sequence ID" value="PWA49376.1"/>
    <property type="molecule type" value="Genomic_DNA"/>
</dbReference>
<dbReference type="InterPro" id="IPR007173">
    <property type="entry name" value="ALO_C"/>
</dbReference>
<dbReference type="OrthoDB" id="610608at2759"/>
<evidence type="ECO:0000256" key="8">
    <source>
        <dbReference type="ARBA" id="ARBA00048083"/>
    </source>
</evidence>
<comment type="similarity">
    <text evidence="3">Belongs to the oxygen-dependent FAD-linked oxidoreductase family.</text>
</comment>
<evidence type="ECO:0000256" key="9">
    <source>
        <dbReference type="SAM" id="SignalP"/>
    </source>
</evidence>
<accession>A0A2U1LK58</accession>
<dbReference type="GO" id="GO:0050105">
    <property type="term" value="F:L-gulonolactone oxidase activity"/>
    <property type="evidence" value="ECO:0007669"/>
    <property type="project" value="UniProtKB-EC"/>
</dbReference>
<dbReference type="GO" id="GO:0071949">
    <property type="term" value="F:FAD binding"/>
    <property type="evidence" value="ECO:0007669"/>
    <property type="project" value="InterPro"/>
</dbReference>
<dbReference type="Proteomes" id="UP000245207">
    <property type="component" value="Unassembled WGS sequence"/>
</dbReference>
<dbReference type="NCBIfam" id="TIGR01677">
    <property type="entry name" value="pln_FAD_oxido"/>
    <property type="match status" value="1"/>
</dbReference>
<dbReference type="FunFam" id="3.30.465.10:FF:000033">
    <property type="entry name" value="L-gulonolactone oxidase 5"/>
    <property type="match status" value="1"/>
</dbReference>
<evidence type="ECO:0000256" key="3">
    <source>
        <dbReference type="ARBA" id="ARBA00005466"/>
    </source>
</evidence>
<dbReference type="Gene3D" id="3.30.70.2520">
    <property type="match status" value="1"/>
</dbReference>
<feature type="signal peptide" evidence="9">
    <location>
        <begin position="1"/>
        <end position="23"/>
    </location>
</feature>
<dbReference type="GO" id="GO:0016020">
    <property type="term" value="C:membrane"/>
    <property type="evidence" value="ECO:0007669"/>
    <property type="project" value="InterPro"/>
</dbReference>
<reference evidence="11 12" key="1">
    <citation type="journal article" date="2018" name="Mol. Plant">
        <title>The genome of Artemisia annua provides insight into the evolution of Asteraceae family and artemisinin biosynthesis.</title>
        <authorList>
            <person name="Shen Q."/>
            <person name="Zhang L."/>
            <person name="Liao Z."/>
            <person name="Wang S."/>
            <person name="Yan T."/>
            <person name="Shi P."/>
            <person name="Liu M."/>
            <person name="Fu X."/>
            <person name="Pan Q."/>
            <person name="Wang Y."/>
            <person name="Lv Z."/>
            <person name="Lu X."/>
            <person name="Zhang F."/>
            <person name="Jiang W."/>
            <person name="Ma Y."/>
            <person name="Chen M."/>
            <person name="Hao X."/>
            <person name="Li L."/>
            <person name="Tang Y."/>
            <person name="Lv G."/>
            <person name="Zhou Y."/>
            <person name="Sun X."/>
            <person name="Brodelius P.E."/>
            <person name="Rose J.K.C."/>
            <person name="Tang K."/>
        </authorList>
    </citation>
    <scope>NUCLEOTIDE SEQUENCE [LARGE SCALE GENOMIC DNA]</scope>
    <source>
        <strain evidence="12">cv. Huhao1</strain>
        <tissue evidence="11">Leaf</tissue>
    </source>
</reference>
<evidence type="ECO:0000256" key="4">
    <source>
        <dbReference type="ARBA" id="ARBA00013121"/>
    </source>
</evidence>
<dbReference type="GO" id="GO:0019853">
    <property type="term" value="P:L-ascorbic acid biosynthetic process"/>
    <property type="evidence" value="ECO:0007669"/>
    <property type="project" value="UniProtKB-UniPathway"/>
</dbReference>
<keyword evidence="5" id="KW-0060">Ascorbate biosynthesis</keyword>
<dbReference type="Pfam" id="PF04030">
    <property type="entry name" value="ALO"/>
    <property type="match status" value="1"/>
</dbReference>
<name>A0A2U1LK58_ARTAN</name>
<dbReference type="Pfam" id="PF01565">
    <property type="entry name" value="FAD_binding_4"/>
    <property type="match status" value="1"/>
</dbReference>
<dbReference type="UniPathway" id="UPA00132"/>
<evidence type="ECO:0000313" key="12">
    <source>
        <dbReference type="Proteomes" id="UP000245207"/>
    </source>
</evidence>
<evidence type="ECO:0000256" key="6">
    <source>
        <dbReference type="ARBA" id="ARBA00022729"/>
    </source>
</evidence>
<dbReference type="EC" id="1.1.3.8" evidence="4"/>
<comment type="catalytic activity">
    <reaction evidence="8">
        <text>L-gulono-1,4-lactone + O2 = L-ascorbate + H2O2 + H(+)</text>
        <dbReference type="Rhea" id="RHEA:32363"/>
        <dbReference type="ChEBI" id="CHEBI:15378"/>
        <dbReference type="ChEBI" id="CHEBI:15379"/>
        <dbReference type="ChEBI" id="CHEBI:16240"/>
        <dbReference type="ChEBI" id="CHEBI:17587"/>
        <dbReference type="ChEBI" id="CHEBI:38290"/>
        <dbReference type="EC" id="1.1.3.8"/>
    </reaction>
</comment>
<dbReference type="Gene3D" id="3.30.465.10">
    <property type="match status" value="1"/>
</dbReference>
<keyword evidence="6 9" id="KW-0732">Signal</keyword>
<sequence>MLLSRPMLLLQWVFLIALATVNGNPPEEPIKCSTNFTNCTITNYYGTFPDHSICQAAEVTYPSSEDELVSVVAYATHANRKMRVATRYSHSIPKLVCPDGNDGLIISTENLNRVIEINQEKMLITIESGVTLEQLINEAAKSGLALPNSPYWWGLTIGGLLGTGAHGSTLWAEGSAVHDYVVRMRIVTPGSAGDGYANIRTLEENGDFDNDMKAAKVSLGVLGVISQVTLKLQPMFKRSVTLVTRSDTDLSNQAAIFGRQHEFADIAWYPSQKQVVYRIDDRVSSNIPGDGLWDNLGFRAVASVALAILRSTEDDLEAKGDAAGKCINGKLTSTVLINSAYGLTNDASGGCLNDPKDAEITACPWDPRVNGLFFHQTTVSIVISKAKYFIQDIQKLVSIAPESLCGIDMYNGILMRYVTGSDAYLGKQEDSLDFDFTYYRSKDPKMPRLFEDVLEEIEQMAVFKYGGLPHWGKNRNVAFIGVIKKYKNVREFLEVKEKYDPLGLFSSE</sequence>
<dbReference type="GO" id="GO:0003885">
    <property type="term" value="F:D-arabinono-1,4-lactone oxidase activity"/>
    <property type="evidence" value="ECO:0007669"/>
    <property type="project" value="InterPro"/>
</dbReference>